<name>S0PFF0_9ENTE</name>
<dbReference type="InterPro" id="IPR003675">
    <property type="entry name" value="Rce1/LyrA-like_dom"/>
</dbReference>
<evidence type="ECO:0000256" key="1">
    <source>
        <dbReference type="ARBA" id="ARBA00009067"/>
    </source>
</evidence>
<gene>
    <name evidence="4" type="ORF">I573_00429</name>
</gene>
<dbReference type="PATRIC" id="fig|1140003.3.peg.429"/>
<organism evidence="4 5">
    <name type="scientific">Enterococcus sulfureus ATCC 49903</name>
    <dbReference type="NCBI Taxonomy" id="1140003"/>
    <lineage>
        <taxon>Bacteria</taxon>
        <taxon>Bacillati</taxon>
        <taxon>Bacillota</taxon>
        <taxon>Bacilli</taxon>
        <taxon>Lactobacillales</taxon>
        <taxon>Enterococcaceae</taxon>
        <taxon>Enterococcus</taxon>
    </lineage>
</organism>
<feature type="transmembrane region" description="Helical" evidence="2">
    <location>
        <begin position="72"/>
        <end position="90"/>
    </location>
</feature>
<keyword evidence="2" id="KW-0812">Transmembrane</keyword>
<dbReference type="EMBL" id="ASWO01000001">
    <property type="protein sequence ID" value="EOT87373.1"/>
    <property type="molecule type" value="Genomic_DNA"/>
</dbReference>
<dbReference type="Pfam" id="PF02517">
    <property type="entry name" value="Rce1-like"/>
    <property type="match status" value="1"/>
</dbReference>
<dbReference type="RefSeq" id="WP_016184925.1">
    <property type="nucleotide sequence ID" value="NZ_ASWO01000001.1"/>
</dbReference>
<dbReference type="GO" id="GO:0080120">
    <property type="term" value="P:CAAX-box protein maturation"/>
    <property type="evidence" value="ECO:0007669"/>
    <property type="project" value="UniProtKB-ARBA"/>
</dbReference>
<feature type="domain" description="CAAX prenyl protease 2/Lysostaphin resistance protein A-like" evidence="3">
    <location>
        <begin position="119"/>
        <end position="207"/>
    </location>
</feature>
<feature type="transmembrane region" description="Helical" evidence="2">
    <location>
        <begin position="150"/>
        <end position="166"/>
    </location>
</feature>
<reference evidence="4 5" key="1">
    <citation type="submission" date="2013-03" db="EMBL/GenBank/DDBJ databases">
        <title>The Genome Sequence of Enterococcus sulfureus ATCC_49903 (PacBio/Illumina hybrid assembly).</title>
        <authorList>
            <consortium name="The Broad Institute Genomics Platform"/>
            <consortium name="The Broad Institute Genome Sequencing Center for Infectious Disease"/>
            <person name="Earl A."/>
            <person name="Russ C."/>
            <person name="Gilmore M."/>
            <person name="Surin D."/>
            <person name="Walker B."/>
            <person name="Young S."/>
            <person name="Zeng Q."/>
            <person name="Gargeya S."/>
            <person name="Fitzgerald M."/>
            <person name="Haas B."/>
            <person name="Abouelleil A."/>
            <person name="Allen A.W."/>
            <person name="Alvarado L."/>
            <person name="Arachchi H.M."/>
            <person name="Berlin A.M."/>
            <person name="Chapman S.B."/>
            <person name="Gainer-Dewar J."/>
            <person name="Goldberg J."/>
            <person name="Griggs A."/>
            <person name="Gujja S."/>
            <person name="Hansen M."/>
            <person name="Howarth C."/>
            <person name="Imamovic A."/>
            <person name="Ireland A."/>
            <person name="Larimer J."/>
            <person name="McCowan C."/>
            <person name="Murphy C."/>
            <person name="Pearson M."/>
            <person name="Poon T.W."/>
            <person name="Priest M."/>
            <person name="Roberts A."/>
            <person name="Saif S."/>
            <person name="Shea T."/>
            <person name="Sisk P."/>
            <person name="Sykes S."/>
            <person name="Wortman J."/>
            <person name="Nusbaum C."/>
            <person name="Birren B."/>
        </authorList>
    </citation>
    <scope>NUCLEOTIDE SEQUENCE [LARGE SCALE GENOMIC DNA]</scope>
    <source>
        <strain evidence="4 5">ATCC 49903</strain>
    </source>
</reference>
<dbReference type="AlphaFoldDB" id="S0PFF0"/>
<dbReference type="STRING" id="1140003.OMY_00434"/>
<dbReference type="Proteomes" id="UP000015961">
    <property type="component" value="Unassembled WGS sequence"/>
</dbReference>
<feature type="transmembrane region" description="Helical" evidence="2">
    <location>
        <begin position="9"/>
        <end position="30"/>
    </location>
</feature>
<feature type="transmembrane region" description="Helical" evidence="2">
    <location>
        <begin position="110"/>
        <end position="129"/>
    </location>
</feature>
<dbReference type="OrthoDB" id="2817162at2"/>
<evidence type="ECO:0000313" key="5">
    <source>
        <dbReference type="Proteomes" id="UP000015961"/>
    </source>
</evidence>
<dbReference type="eggNOG" id="COG1266">
    <property type="taxonomic scope" value="Bacteria"/>
</dbReference>
<dbReference type="PANTHER" id="PTHR36435:SF1">
    <property type="entry name" value="CAAX AMINO TERMINAL PROTEASE FAMILY PROTEIN"/>
    <property type="match status" value="1"/>
</dbReference>
<comment type="caution">
    <text evidence="4">The sequence shown here is derived from an EMBL/GenBank/DDBJ whole genome shotgun (WGS) entry which is preliminary data.</text>
</comment>
<feature type="transmembrane region" description="Helical" evidence="2">
    <location>
        <begin position="178"/>
        <end position="196"/>
    </location>
</feature>
<evidence type="ECO:0000259" key="3">
    <source>
        <dbReference type="Pfam" id="PF02517"/>
    </source>
</evidence>
<dbReference type="GO" id="GO:0004175">
    <property type="term" value="F:endopeptidase activity"/>
    <property type="evidence" value="ECO:0007669"/>
    <property type="project" value="UniProtKB-ARBA"/>
</dbReference>
<keyword evidence="5" id="KW-1185">Reference proteome</keyword>
<protein>
    <recommendedName>
        <fullName evidence="3">CAAX prenyl protease 2/Lysostaphin resistance protein A-like domain-containing protein</fullName>
    </recommendedName>
</protein>
<keyword evidence="2" id="KW-0472">Membrane</keyword>
<dbReference type="InterPro" id="IPR052710">
    <property type="entry name" value="CAAX_protease"/>
</dbReference>
<comment type="similarity">
    <text evidence="1">Belongs to the UPF0177 family.</text>
</comment>
<evidence type="ECO:0000313" key="4">
    <source>
        <dbReference type="EMBL" id="EOT87373.1"/>
    </source>
</evidence>
<accession>S0PFF0</accession>
<dbReference type="PANTHER" id="PTHR36435">
    <property type="entry name" value="SLR1288 PROTEIN"/>
    <property type="match status" value="1"/>
</dbReference>
<keyword evidence="2" id="KW-1133">Transmembrane helix</keyword>
<sequence length="224" mass="25548">MNSWTKKEYLGLCVIPIELLISVLIFKVFFKHIGANASLIINFIIFGLGLLTMLYLFGPFLKEQFQHYKRRLWLKLLLNIILTLGAYILLSFTRGLMGSSLEANPLESITYASLFVMIAASIQPLMAPFSEELTFRYLLFMKIKPGVGKVLMFFVSSVLFGLIHYFNFNGSVIDTVPYMIVGAYFALICYFFKNIWGSIFTHLFFNASNSLFPALLLLLAKLIN</sequence>
<evidence type="ECO:0000256" key="2">
    <source>
        <dbReference type="SAM" id="Phobius"/>
    </source>
</evidence>
<feature type="transmembrane region" description="Helical" evidence="2">
    <location>
        <begin position="36"/>
        <end position="60"/>
    </location>
</feature>
<proteinExistence type="inferred from homology"/>